<sequence>MNEELIKDKLKTHDTRLNNHADRIDKLEQGQAEFRIQIQNLCKSLEGLTNVLKWGLGFLITGFVTFFFYAIQNHLFK</sequence>
<dbReference type="Proteomes" id="UP000030635">
    <property type="component" value="Chromosome"/>
</dbReference>
<dbReference type="RefSeq" id="WP_039315788.1">
    <property type="nucleotide sequence ID" value="NZ_CP006905.1"/>
</dbReference>
<gene>
    <name evidence="2" type="ORF">U729_2619</name>
</gene>
<proteinExistence type="predicted"/>
<keyword evidence="1" id="KW-0812">Transmembrane</keyword>
<evidence type="ECO:0000256" key="1">
    <source>
        <dbReference type="SAM" id="Phobius"/>
    </source>
</evidence>
<keyword evidence="1" id="KW-0472">Membrane</keyword>
<organism evidence="2 3">
    <name type="scientific">Clostridium baratii str. Sullivan</name>
    <dbReference type="NCBI Taxonomy" id="1415775"/>
    <lineage>
        <taxon>Bacteria</taxon>
        <taxon>Bacillati</taxon>
        <taxon>Bacillota</taxon>
        <taxon>Clostridia</taxon>
        <taxon>Eubacteriales</taxon>
        <taxon>Clostridiaceae</taxon>
        <taxon>Clostridium</taxon>
    </lineage>
</organism>
<dbReference type="KEGG" id="cbv:U729_2619"/>
<dbReference type="InterPro" id="IPR019715">
    <property type="entry name" value="Haemolysin_XhlA"/>
</dbReference>
<evidence type="ECO:0000313" key="2">
    <source>
        <dbReference type="EMBL" id="AIY83224.1"/>
    </source>
</evidence>
<dbReference type="HOGENOM" id="CLU_191307_0_0_9"/>
<dbReference type="OrthoDB" id="1707681at2"/>
<protein>
    <submittedName>
        <fullName evidence="2">Hemolysin XhlA family protein</fullName>
    </submittedName>
</protein>
<dbReference type="EMBL" id="CP006905">
    <property type="protein sequence ID" value="AIY83224.1"/>
    <property type="molecule type" value="Genomic_DNA"/>
</dbReference>
<keyword evidence="1" id="KW-1133">Transmembrane helix</keyword>
<reference evidence="2 3" key="1">
    <citation type="journal article" date="2015" name="Infect. Genet. Evol.">
        <title>Genomic sequences of six botulinum neurotoxin-producing strains representing three clostridial species illustrate the mobility and diversity of botulinum neurotoxin genes.</title>
        <authorList>
            <person name="Smith T.J."/>
            <person name="Hill K.K."/>
            <person name="Xie G."/>
            <person name="Foley B.T."/>
            <person name="Williamson C.H."/>
            <person name="Foster J.T."/>
            <person name="Johnson S.L."/>
            <person name="Chertkov O."/>
            <person name="Teshima H."/>
            <person name="Gibbons H.S."/>
            <person name="Johnsky L.A."/>
            <person name="Karavis M.A."/>
            <person name="Smith L.A."/>
        </authorList>
    </citation>
    <scope>NUCLEOTIDE SEQUENCE [LARGE SCALE GENOMIC DNA]</scope>
    <source>
        <strain evidence="2 3">Sullivan</strain>
    </source>
</reference>
<dbReference type="AlphaFoldDB" id="A0A0A7FUD0"/>
<dbReference type="eggNOG" id="ENOG503370Y">
    <property type="taxonomic scope" value="Bacteria"/>
</dbReference>
<dbReference type="Pfam" id="PF10779">
    <property type="entry name" value="XhlA"/>
    <property type="match status" value="1"/>
</dbReference>
<keyword evidence="3" id="KW-1185">Reference proteome</keyword>
<feature type="transmembrane region" description="Helical" evidence="1">
    <location>
        <begin position="51"/>
        <end position="71"/>
    </location>
</feature>
<accession>A0A0A7FUD0</accession>
<evidence type="ECO:0000313" key="3">
    <source>
        <dbReference type="Proteomes" id="UP000030635"/>
    </source>
</evidence>
<name>A0A0A7FUD0_9CLOT</name>